<dbReference type="EMBL" id="CAJJDN010000207">
    <property type="protein sequence ID" value="CAD8129109.1"/>
    <property type="molecule type" value="Genomic_DNA"/>
</dbReference>
<evidence type="ECO:0000313" key="1">
    <source>
        <dbReference type="EMBL" id="CAD8129109.1"/>
    </source>
</evidence>
<keyword evidence="2" id="KW-1185">Reference proteome</keyword>
<organism evidence="1 2">
    <name type="scientific">Paramecium sonneborni</name>
    <dbReference type="NCBI Taxonomy" id="65129"/>
    <lineage>
        <taxon>Eukaryota</taxon>
        <taxon>Sar</taxon>
        <taxon>Alveolata</taxon>
        <taxon>Ciliophora</taxon>
        <taxon>Intramacronucleata</taxon>
        <taxon>Oligohymenophorea</taxon>
        <taxon>Peniculida</taxon>
        <taxon>Parameciidae</taxon>
        <taxon>Paramecium</taxon>
    </lineage>
</organism>
<dbReference type="AlphaFoldDB" id="A0A8S1RPZ3"/>
<reference evidence="1" key="1">
    <citation type="submission" date="2021-01" db="EMBL/GenBank/DDBJ databases">
        <authorList>
            <consortium name="Genoscope - CEA"/>
            <person name="William W."/>
        </authorList>
    </citation>
    <scope>NUCLEOTIDE SEQUENCE</scope>
</reference>
<protein>
    <submittedName>
        <fullName evidence="1">Uncharacterized protein</fullName>
    </submittedName>
</protein>
<proteinExistence type="predicted"/>
<comment type="caution">
    <text evidence="1">The sequence shown here is derived from an EMBL/GenBank/DDBJ whole genome shotgun (WGS) entry which is preliminary data.</text>
</comment>
<accession>A0A8S1RPZ3</accession>
<sequence length="77" mass="8817">MSVGICGGGLAQPTFKRAYRMVSLKNIVILKKLQMIKDSDVLMKINVINIIKMDVSLQIVLRDVMYQNLYMLKLPEM</sequence>
<evidence type="ECO:0000313" key="2">
    <source>
        <dbReference type="Proteomes" id="UP000692954"/>
    </source>
</evidence>
<dbReference type="Proteomes" id="UP000692954">
    <property type="component" value="Unassembled WGS sequence"/>
</dbReference>
<name>A0A8S1RPZ3_9CILI</name>
<gene>
    <name evidence="1" type="ORF">PSON_ATCC_30995.1.T2070030</name>
</gene>